<dbReference type="Proteomes" id="UP000304953">
    <property type="component" value="Unassembled WGS sequence"/>
</dbReference>
<dbReference type="EMBL" id="SRYA01000016">
    <property type="protein sequence ID" value="TGY96458.1"/>
    <property type="molecule type" value="Genomic_DNA"/>
</dbReference>
<proteinExistence type="predicted"/>
<gene>
    <name evidence="1" type="ORF">E5329_09690</name>
</gene>
<evidence type="ECO:0000313" key="1">
    <source>
        <dbReference type="EMBL" id="TGY96458.1"/>
    </source>
</evidence>
<reference evidence="1" key="1">
    <citation type="submission" date="2019-04" db="EMBL/GenBank/DDBJ databases">
        <title>Microbes associate with the intestines of laboratory mice.</title>
        <authorList>
            <person name="Navarre W."/>
            <person name="Wong E."/>
            <person name="Huang K."/>
            <person name="Tropini C."/>
            <person name="Ng K."/>
            <person name="Yu B."/>
        </authorList>
    </citation>
    <scope>NUCLEOTIDE SEQUENCE</scope>
    <source>
        <strain evidence="1">NM01_1-7b</strain>
    </source>
</reference>
<accession>A0AC61RWS2</accession>
<keyword evidence="2" id="KW-1185">Reference proteome</keyword>
<evidence type="ECO:0000313" key="2">
    <source>
        <dbReference type="Proteomes" id="UP000304953"/>
    </source>
</evidence>
<name>A0AC61RWS2_9FIRM</name>
<protein>
    <submittedName>
        <fullName evidence="1">Alpha/beta hydrolase</fullName>
    </submittedName>
</protein>
<sequence length="306" mass="33953">MEVKEWKYEDFPEFDESVEGAVVLDTTGDEAGSRYTGQHVEYVNENGVPLHMEIITPFTRNNPEGVYPCVVFVQGSAWMKQDVPAQLPLLARLAERGYVVAIVEYRHSGIAPYPAQAIDARNAVRYIRLHAVEFHVDPERMILSGDSSGGHTAMFGGLRHNDDTDENQFPGVSAEVSGIINYYGSVSVLFDGANPSTLNYKLPDSPEGMEMGGANLRESRELCEELSVECHINKDTDLAPVLIFHGTKDRTVHTRQSVDLYRKMKAVGKKVQLYLVKGGDHGGAEFWTPEVLAIVDAFIKDCFKGI</sequence>
<organism evidence="1 2">
    <name type="scientific">Petralouisia muris</name>
    <dbReference type="NCBI Taxonomy" id="3032872"/>
    <lineage>
        <taxon>Bacteria</taxon>
        <taxon>Bacillati</taxon>
        <taxon>Bacillota</taxon>
        <taxon>Clostridia</taxon>
        <taxon>Lachnospirales</taxon>
        <taxon>Lachnospiraceae</taxon>
        <taxon>Petralouisia</taxon>
    </lineage>
</organism>
<comment type="caution">
    <text evidence="1">The sequence shown here is derived from an EMBL/GenBank/DDBJ whole genome shotgun (WGS) entry which is preliminary data.</text>
</comment>
<keyword evidence="1" id="KW-0378">Hydrolase</keyword>